<dbReference type="GO" id="GO:0045547">
    <property type="term" value="F:ditrans,polycis-polyprenyl diphosphate synthase [(2E,6E)-farnesyl diphosphate specific] activity"/>
    <property type="evidence" value="ECO:0007669"/>
    <property type="project" value="UniProtKB-EC"/>
</dbReference>
<keyword evidence="7 14" id="KW-0812">Transmembrane</keyword>
<feature type="transmembrane region" description="Helical" evidence="14">
    <location>
        <begin position="7"/>
        <end position="26"/>
    </location>
</feature>
<comment type="caution">
    <text evidence="15">The sequence shown here is derived from an EMBL/GenBank/DDBJ whole genome shotgun (WGS) entry which is preliminary data.</text>
</comment>
<feature type="compositionally biased region" description="Polar residues" evidence="13">
    <location>
        <begin position="140"/>
        <end position="153"/>
    </location>
</feature>
<name>A0A8H7Y5W6_PSICU</name>
<accession>A0A8H7Y5W6</accession>
<sequence>MQGFYASLLNIFHFIYAVILLIRSFWQRNSAPPPLPLRASRPRIPKHLAIVFNVDPTVSDAAAQELLTESVVDSVSWCRSVGIHKLTVYEENELLYKCIPNIRRRLPLHGQESESSDSETEYPITPPASEYSESRPLSPDTAQGRNPPITTILVSDPIPRRERQMHKKLQRRHQSKIADEISARANLLLCFASWRCSKPAIATAAQELARKHSQKTRKGFRSRVRDAYRLSVDELNQILEGKDDGLSSPDFMIIHPIESSSNILAPPELHGFPPWHIRLTEIYQNKPPKSRLQRIFRGKWAHLPTALDETSFRSALDEFTSAEMRFGK</sequence>
<protein>
    <recommendedName>
        <fullName evidence="5">ditrans,polycis-polyprenyl diphosphate synthase [(2E,6E)-farnesyldiphosphate specific]</fullName>
        <ecNumber evidence="5">2.5.1.87</ecNumber>
    </recommendedName>
</protein>
<dbReference type="SUPFAM" id="SSF64005">
    <property type="entry name" value="Undecaprenyl diphosphate synthase"/>
    <property type="match status" value="1"/>
</dbReference>
<evidence type="ECO:0000256" key="4">
    <source>
        <dbReference type="ARBA" id="ARBA00005432"/>
    </source>
</evidence>
<dbReference type="Gene3D" id="3.40.1180.10">
    <property type="entry name" value="Decaprenyl diphosphate synthase-like"/>
    <property type="match status" value="1"/>
</dbReference>
<feature type="region of interest" description="Disordered" evidence="13">
    <location>
        <begin position="109"/>
        <end position="153"/>
    </location>
</feature>
<dbReference type="GO" id="GO:1904423">
    <property type="term" value="C:dehydrodolichyl diphosphate synthase complex"/>
    <property type="evidence" value="ECO:0007669"/>
    <property type="project" value="InterPro"/>
</dbReference>
<comment type="cofactor">
    <cofactor evidence="1">
        <name>Mg(2+)</name>
        <dbReference type="ChEBI" id="CHEBI:18420"/>
    </cofactor>
</comment>
<evidence type="ECO:0000256" key="1">
    <source>
        <dbReference type="ARBA" id="ARBA00001946"/>
    </source>
</evidence>
<evidence type="ECO:0000256" key="5">
    <source>
        <dbReference type="ARBA" id="ARBA00012596"/>
    </source>
</evidence>
<dbReference type="PANTHER" id="PTHR21528:SF0">
    <property type="entry name" value="DEHYDRODOLICHYL DIPHOSPHATE SYNTHASE COMPLEX SUBUNIT NUS1"/>
    <property type="match status" value="1"/>
</dbReference>
<evidence type="ECO:0000256" key="3">
    <source>
        <dbReference type="ARBA" id="ARBA00004922"/>
    </source>
</evidence>
<dbReference type="EMBL" id="JAFIQS010000001">
    <property type="protein sequence ID" value="KAG5174400.1"/>
    <property type="molecule type" value="Genomic_DNA"/>
</dbReference>
<dbReference type="PANTHER" id="PTHR21528">
    <property type="entry name" value="DEHYDRODOLICHYL DIPHOSPHATE SYNTHASE COMPLEX SUBUNIT NUS1"/>
    <property type="match status" value="1"/>
</dbReference>
<evidence type="ECO:0000313" key="15">
    <source>
        <dbReference type="EMBL" id="KAG5174400.1"/>
    </source>
</evidence>
<keyword evidence="11 14" id="KW-0472">Membrane</keyword>
<comment type="pathway">
    <text evidence="3">Protein modification; protein glycosylation.</text>
</comment>
<evidence type="ECO:0000256" key="14">
    <source>
        <dbReference type="SAM" id="Phobius"/>
    </source>
</evidence>
<gene>
    <name evidence="15" type="ORF">JR316_001059</name>
</gene>
<evidence type="ECO:0000256" key="12">
    <source>
        <dbReference type="ARBA" id="ARBA00047353"/>
    </source>
</evidence>
<dbReference type="OrthoDB" id="3057168at2759"/>
<keyword evidence="8" id="KW-0256">Endoplasmic reticulum</keyword>
<evidence type="ECO:0000256" key="7">
    <source>
        <dbReference type="ARBA" id="ARBA00022692"/>
    </source>
</evidence>
<dbReference type="InterPro" id="IPR036424">
    <property type="entry name" value="UPP_synth-like_sf"/>
</dbReference>
<comment type="catalytic activity">
    <reaction evidence="12">
        <text>n isopentenyl diphosphate + (2E,6E)-farnesyl diphosphate = a di-trans,poly-cis-polyprenyl diphosphate + n diphosphate</text>
        <dbReference type="Rhea" id="RHEA:53008"/>
        <dbReference type="Rhea" id="RHEA-COMP:19494"/>
        <dbReference type="ChEBI" id="CHEBI:33019"/>
        <dbReference type="ChEBI" id="CHEBI:128769"/>
        <dbReference type="ChEBI" id="CHEBI:136960"/>
        <dbReference type="ChEBI" id="CHEBI:175763"/>
        <dbReference type="EC" id="2.5.1.87"/>
    </reaction>
</comment>
<comment type="subcellular location">
    <subcellularLocation>
        <location evidence="2">Endoplasmic reticulum membrane</location>
    </subcellularLocation>
</comment>
<dbReference type="EC" id="2.5.1.87" evidence="5"/>
<dbReference type="AlphaFoldDB" id="A0A8H7Y5W6"/>
<reference evidence="15" key="1">
    <citation type="submission" date="2021-02" db="EMBL/GenBank/DDBJ databases">
        <title>Psilocybe cubensis genome.</title>
        <authorList>
            <person name="Mckernan K.J."/>
            <person name="Crawford S."/>
            <person name="Trippe A."/>
            <person name="Kane L.T."/>
            <person name="Mclaughlin S."/>
        </authorList>
    </citation>
    <scope>NUCLEOTIDE SEQUENCE [LARGE SCALE GENOMIC DNA]</scope>
    <source>
        <strain evidence="15">MGC-MH-2018</strain>
    </source>
</reference>
<keyword evidence="9" id="KW-0460">Magnesium</keyword>
<evidence type="ECO:0000256" key="6">
    <source>
        <dbReference type="ARBA" id="ARBA00022679"/>
    </source>
</evidence>
<proteinExistence type="inferred from homology"/>
<evidence type="ECO:0000256" key="2">
    <source>
        <dbReference type="ARBA" id="ARBA00004586"/>
    </source>
</evidence>
<organism evidence="15">
    <name type="scientific">Psilocybe cubensis</name>
    <name type="common">Psychedelic mushroom</name>
    <name type="synonym">Stropharia cubensis</name>
    <dbReference type="NCBI Taxonomy" id="181762"/>
    <lineage>
        <taxon>Eukaryota</taxon>
        <taxon>Fungi</taxon>
        <taxon>Dikarya</taxon>
        <taxon>Basidiomycota</taxon>
        <taxon>Agaricomycotina</taxon>
        <taxon>Agaricomycetes</taxon>
        <taxon>Agaricomycetidae</taxon>
        <taxon>Agaricales</taxon>
        <taxon>Agaricineae</taxon>
        <taxon>Strophariaceae</taxon>
        <taxon>Psilocybe</taxon>
    </lineage>
</organism>
<evidence type="ECO:0000256" key="9">
    <source>
        <dbReference type="ARBA" id="ARBA00022842"/>
    </source>
</evidence>
<evidence type="ECO:0000256" key="10">
    <source>
        <dbReference type="ARBA" id="ARBA00022989"/>
    </source>
</evidence>
<dbReference type="InterPro" id="IPR038887">
    <property type="entry name" value="Nus1/NgBR"/>
</dbReference>
<evidence type="ECO:0000256" key="11">
    <source>
        <dbReference type="ARBA" id="ARBA00023136"/>
    </source>
</evidence>
<dbReference type="GO" id="GO:0005789">
    <property type="term" value="C:endoplasmic reticulum membrane"/>
    <property type="evidence" value="ECO:0007669"/>
    <property type="project" value="UniProtKB-SubCell"/>
</dbReference>
<comment type="similarity">
    <text evidence="4">Belongs to the UPP synthase family.</text>
</comment>
<keyword evidence="10 14" id="KW-1133">Transmembrane helix</keyword>
<keyword evidence="6" id="KW-0808">Transferase</keyword>
<evidence type="ECO:0000256" key="13">
    <source>
        <dbReference type="SAM" id="MobiDB-lite"/>
    </source>
</evidence>
<evidence type="ECO:0000256" key="8">
    <source>
        <dbReference type="ARBA" id="ARBA00022824"/>
    </source>
</evidence>
<dbReference type="UniPathway" id="UPA00378"/>